<sequence length="396" mass="45117">MEETPDSSSLERIISKTENLGWKKGKISLEVNQESSVQSKFLLVVSKAWNLMMEVEVSVLDRNVFLFSFNHEADVRRAWDRRPWSIKGEHLILKKFRADLSFNEVDFSTTVFWVQVHGLPLNRQSKENIFKIGGFLGRTLDVDLVGSRGGVWKNFVRVRVEVDVSCPLCTGFPLDRDDLGLPVLWVPFKFEKLGHFCYGCGRLGHDMRSCLEEESQLIVKRNVLHENYGNWLRAENNDFEPGYCPKVLDKFDPTEGDREEGTSVQKSNIVEASLRNQRVLSTMANEIETVKRVGTELAIVNQSMGQKVDSTEHGARKGTEEILDMLTTTRVSLEDLNLEHSHQDPSSQINYKPTPSLSGPNPHIEALFGLKKWSLITHHSIFITHHPSLITHYSSL</sequence>
<gene>
    <name evidence="4" type="ORF">SO802_014837</name>
</gene>
<name>A0AAW2CXD2_9ROSI</name>
<dbReference type="Proteomes" id="UP001459277">
    <property type="component" value="Unassembled WGS sequence"/>
</dbReference>
<feature type="compositionally biased region" description="Polar residues" evidence="2">
    <location>
        <begin position="344"/>
        <end position="358"/>
    </location>
</feature>
<dbReference type="Pfam" id="PF14392">
    <property type="entry name" value="zf-CCHC_4"/>
    <property type="match status" value="1"/>
</dbReference>
<feature type="region of interest" description="Disordered" evidence="2">
    <location>
        <begin position="339"/>
        <end position="358"/>
    </location>
</feature>
<keyword evidence="1" id="KW-0862">Zinc</keyword>
<dbReference type="Pfam" id="PF14111">
    <property type="entry name" value="DUF4283"/>
    <property type="match status" value="1"/>
</dbReference>
<dbReference type="PANTHER" id="PTHR31286:SF167">
    <property type="entry name" value="OS09G0268800 PROTEIN"/>
    <property type="match status" value="1"/>
</dbReference>
<dbReference type="AlphaFoldDB" id="A0AAW2CXD2"/>
<evidence type="ECO:0000256" key="2">
    <source>
        <dbReference type="SAM" id="MobiDB-lite"/>
    </source>
</evidence>
<evidence type="ECO:0000313" key="5">
    <source>
        <dbReference type="Proteomes" id="UP001459277"/>
    </source>
</evidence>
<evidence type="ECO:0000259" key="3">
    <source>
        <dbReference type="PROSITE" id="PS50158"/>
    </source>
</evidence>
<keyword evidence="5" id="KW-1185">Reference proteome</keyword>
<dbReference type="PANTHER" id="PTHR31286">
    <property type="entry name" value="GLYCINE-RICH CELL WALL STRUCTURAL PROTEIN 1.8-LIKE"/>
    <property type="match status" value="1"/>
</dbReference>
<dbReference type="PROSITE" id="PS50158">
    <property type="entry name" value="ZF_CCHC"/>
    <property type="match status" value="1"/>
</dbReference>
<dbReference type="InterPro" id="IPR025558">
    <property type="entry name" value="DUF4283"/>
</dbReference>
<reference evidence="4 5" key="1">
    <citation type="submission" date="2024-01" db="EMBL/GenBank/DDBJ databases">
        <title>A telomere-to-telomere, gap-free genome of sweet tea (Lithocarpus litseifolius).</title>
        <authorList>
            <person name="Zhou J."/>
        </authorList>
    </citation>
    <scope>NUCLEOTIDE SEQUENCE [LARGE SCALE GENOMIC DNA]</scope>
    <source>
        <strain evidence="4">Zhou-2022a</strain>
        <tissue evidence="4">Leaf</tissue>
    </source>
</reference>
<feature type="domain" description="CCHC-type" evidence="3">
    <location>
        <begin position="197"/>
        <end position="210"/>
    </location>
</feature>
<keyword evidence="1" id="KW-0863">Zinc-finger</keyword>
<comment type="caution">
    <text evidence="4">The sequence shown here is derived from an EMBL/GenBank/DDBJ whole genome shotgun (WGS) entry which is preliminary data.</text>
</comment>
<dbReference type="GO" id="GO:0003676">
    <property type="term" value="F:nucleic acid binding"/>
    <property type="evidence" value="ECO:0007669"/>
    <property type="project" value="InterPro"/>
</dbReference>
<dbReference type="InterPro" id="IPR025836">
    <property type="entry name" value="Zn_knuckle_CX2CX4HX4C"/>
</dbReference>
<keyword evidence="1" id="KW-0479">Metal-binding</keyword>
<dbReference type="InterPro" id="IPR001878">
    <property type="entry name" value="Znf_CCHC"/>
</dbReference>
<organism evidence="4 5">
    <name type="scientific">Lithocarpus litseifolius</name>
    <dbReference type="NCBI Taxonomy" id="425828"/>
    <lineage>
        <taxon>Eukaryota</taxon>
        <taxon>Viridiplantae</taxon>
        <taxon>Streptophyta</taxon>
        <taxon>Embryophyta</taxon>
        <taxon>Tracheophyta</taxon>
        <taxon>Spermatophyta</taxon>
        <taxon>Magnoliopsida</taxon>
        <taxon>eudicotyledons</taxon>
        <taxon>Gunneridae</taxon>
        <taxon>Pentapetalae</taxon>
        <taxon>rosids</taxon>
        <taxon>fabids</taxon>
        <taxon>Fagales</taxon>
        <taxon>Fagaceae</taxon>
        <taxon>Lithocarpus</taxon>
    </lineage>
</organism>
<dbReference type="EMBL" id="JAZDWU010000005">
    <property type="protein sequence ID" value="KAL0001056.1"/>
    <property type="molecule type" value="Genomic_DNA"/>
</dbReference>
<dbReference type="InterPro" id="IPR040256">
    <property type="entry name" value="At4g02000-like"/>
</dbReference>
<proteinExistence type="predicted"/>
<evidence type="ECO:0000256" key="1">
    <source>
        <dbReference type="PROSITE-ProRule" id="PRU00047"/>
    </source>
</evidence>
<protein>
    <recommendedName>
        <fullName evidence="3">CCHC-type domain-containing protein</fullName>
    </recommendedName>
</protein>
<accession>A0AAW2CXD2</accession>
<evidence type="ECO:0000313" key="4">
    <source>
        <dbReference type="EMBL" id="KAL0001056.1"/>
    </source>
</evidence>
<dbReference type="GO" id="GO:0008270">
    <property type="term" value="F:zinc ion binding"/>
    <property type="evidence" value="ECO:0007669"/>
    <property type="project" value="UniProtKB-KW"/>
</dbReference>